<evidence type="ECO:0000313" key="2">
    <source>
        <dbReference type="Proteomes" id="UP001501442"/>
    </source>
</evidence>
<dbReference type="EMBL" id="BAABHK010000011">
    <property type="protein sequence ID" value="GAA4632680.1"/>
    <property type="molecule type" value="Genomic_DNA"/>
</dbReference>
<keyword evidence="2" id="KW-1185">Reference proteome</keyword>
<protein>
    <submittedName>
        <fullName evidence="1">Uncharacterized protein</fullName>
    </submittedName>
</protein>
<accession>A0ABP8UL70</accession>
<evidence type="ECO:0000313" key="1">
    <source>
        <dbReference type="EMBL" id="GAA4632680.1"/>
    </source>
</evidence>
<dbReference type="RefSeq" id="WP_345435682.1">
    <property type="nucleotide sequence ID" value="NZ_BAABHK010000011.1"/>
</dbReference>
<proteinExistence type="predicted"/>
<comment type="caution">
    <text evidence="1">The sequence shown here is derived from an EMBL/GenBank/DDBJ whole genome shotgun (WGS) entry which is preliminary data.</text>
</comment>
<gene>
    <name evidence="1" type="ORF">GCM10023196_067080</name>
</gene>
<dbReference type="Proteomes" id="UP001501442">
    <property type="component" value="Unassembled WGS sequence"/>
</dbReference>
<name>A0ABP8UL70_9ACTN</name>
<sequence>MTNRYGLVGYPPVTPGHLPCSSETHCMYSYYVFESSFPGSGDGGDRRVLTDPTTMREVIADFLRTRWSPNSAGTLVIRVYQRGDEVAVRDIYPFIGIKLPGLTEITWDRERRVHGGEPEPAAYSRLATQSPDGRCRVLPAEEVLPPVERRSLGVRVDWAGLDLLTLIPPVLPERAGVGLVERRPALDGNDSR</sequence>
<organism evidence="1 2">
    <name type="scientific">Actinoallomurus vinaceus</name>
    <dbReference type="NCBI Taxonomy" id="1080074"/>
    <lineage>
        <taxon>Bacteria</taxon>
        <taxon>Bacillati</taxon>
        <taxon>Actinomycetota</taxon>
        <taxon>Actinomycetes</taxon>
        <taxon>Streptosporangiales</taxon>
        <taxon>Thermomonosporaceae</taxon>
        <taxon>Actinoallomurus</taxon>
    </lineage>
</organism>
<reference evidence="2" key="1">
    <citation type="journal article" date="2019" name="Int. J. Syst. Evol. Microbiol.">
        <title>The Global Catalogue of Microorganisms (GCM) 10K type strain sequencing project: providing services to taxonomists for standard genome sequencing and annotation.</title>
        <authorList>
            <consortium name="The Broad Institute Genomics Platform"/>
            <consortium name="The Broad Institute Genome Sequencing Center for Infectious Disease"/>
            <person name="Wu L."/>
            <person name="Ma J."/>
        </authorList>
    </citation>
    <scope>NUCLEOTIDE SEQUENCE [LARGE SCALE GENOMIC DNA]</scope>
    <source>
        <strain evidence="2">JCM 17939</strain>
    </source>
</reference>